<gene>
    <name evidence="3" type="ORF">QGN23_01100</name>
    <name evidence="2" type="ORF">QGN23_13715</name>
</gene>
<keyword evidence="4" id="KW-1185">Reference proteome</keyword>
<dbReference type="Pfam" id="PF20130">
    <property type="entry name" value="DUF6520"/>
    <property type="match status" value="1"/>
</dbReference>
<keyword evidence="1" id="KW-0732">Signal</keyword>
<evidence type="ECO:0000313" key="4">
    <source>
        <dbReference type="Proteomes" id="UP001241656"/>
    </source>
</evidence>
<dbReference type="InterPro" id="IPR045391">
    <property type="entry name" value="DUF6520"/>
</dbReference>
<feature type="signal peptide" evidence="1">
    <location>
        <begin position="1"/>
        <end position="23"/>
    </location>
</feature>
<dbReference type="RefSeq" id="WP_282904807.1">
    <property type="nucleotide sequence ID" value="NZ_CP124855.1"/>
</dbReference>
<organism evidence="3 4">
    <name type="scientific">Chryseobacterium gotjawalense</name>
    <dbReference type="NCBI Taxonomy" id="3042315"/>
    <lineage>
        <taxon>Bacteria</taxon>
        <taxon>Pseudomonadati</taxon>
        <taxon>Bacteroidota</taxon>
        <taxon>Flavobacteriia</taxon>
        <taxon>Flavobacteriales</taxon>
        <taxon>Weeksellaceae</taxon>
        <taxon>Chryseobacterium group</taxon>
        <taxon>Chryseobacterium</taxon>
    </lineage>
</organism>
<evidence type="ECO:0000256" key="1">
    <source>
        <dbReference type="SAM" id="SignalP"/>
    </source>
</evidence>
<protein>
    <submittedName>
        <fullName evidence="3">DUF6520 family protein</fullName>
    </submittedName>
</protein>
<accession>A0ABY8RD42</accession>
<sequence>MKNLKALLLPAVMVLAGAGSAYASHVTKDDAKSVQPGYAYHFGEEEECINVGKTCDTTGTIICTADVGMGGEPLYQLNGTSCPDKLFERVQQ</sequence>
<feature type="chain" id="PRO_5045034315" evidence="1">
    <location>
        <begin position="24"/>
        <end position="92"/>
    </location>
</feature>
<dbReference type="Proteomes" id="UP001241656">
    <property type="component" value="Chromosome"/>
</dbReference>
<evidence type="ECO:0000313" key="2">
    <source>
        <dbReference type="EMBL" id="WHF51465.1"/>
    </source>
</evidence>
<dbReference type="EMBL" id="CP124855">
    <property type="protein sequence ID" value="WHF51890.1"/>
    <property type="molecule type" value="Genomic_DNA"/>
</dbReference>
<evidence type="ECO:0000313" key="3">
    <source>
        <dbReference type="EMBL" id="WHF51890.1"/>
    </source>
</evidence>
<proteinExistence type="predicted"/>
<dbReference type="EMBL" id="CP124855">
    <property type="protein sequence ID" value="WHF51465.1"/>
    <property type="molecule type" value="Genomic_DNA"/>
</dbReference>
<name>A0ABY8RD42_9FLAO</name>
<reference evidence="3 4" key="1">
    <citation type="submission" date="2023-05" db="EMBL/GenBank/DDBJ databases">
        <title>Genomic insight into Chryseobacterium sp. wdc7 isolated forest soil (Gotjawal).</title>
        <authorList>
            <person name="Park S.-J."/>
        </authorList>
    </citation>
    <scope>NUCLEOTIDE SEQUENCE [LARGE SCALE GENOMIC DNA]</scope>
    <source>
        <strain evidence="4">wdc7</strain>
        <strain evidence="3">Wdc7</strain>
    </source>
</reference>